<keyword evidence="1" id="KW-1133">Transmembrane helix</keyword>
<accession>A0A844YKC6</accession>
<feature type="transmembrane region" description="Helical" evidence="1">
    <location>
        <begin position="178"/>
        <end position="194"/>
    </location>
</feature>
<keyword evidence="3" id="KW-0482">Metalloprotease</keyword>
<keyword evidence="1" id="KW-0472">Membrane</keyword>
<name>A0A844YKC6_9SPHN</name>
<feature type="transmembrane region" description="Helical" evidence="1">
    <location>
        <begin position="154"/>
        <end position="172"/>
    </location>
</feature>
<dbReference type="EMBL" id="WTYN01000005">
    <property type="protein sequence ID" value="MXO63955.1"/>
    <property type="molecule type" value="Genomic_DNA"/>
</dbReference>
<organism evidence="3 4">
    <name type="scientific">Qipengyuania oceanensis</name>
    <dbReference type="NCBI Taxonomy" id="1463597"/>
    <lineage>
        <taxon>Bacteria</taxon>
        <taxon>Pseudomonadati</taxon>
        <taxon>Pseudomonadota</taxon>
        <taxon>Alphaproteobacteria</taxon>
        <taxon>Sphingomonadales</taxon>
        <taxon>Erythrobacteraceae</taxon>
        <taxon>Qipengyuania</taxon>
    </lineage>
</organism>
<feature type="domain" description="CAAX prenyl protease 2/Lysostaphin resistance protein A-like" evidence="2">
    <location>
        <begin position="119"/>
        <end position="212"/>
    </location>
</feature>
<dbReference type="GO" id="GO:0080120">
    <property type="term" value="P:CAAX-box protein maturation"/>
    <property type="evidence" value="ECO:0007669"/>
    <property type="project" value="UniProtKB-ARBA"/>
</dbReference>
<protein>
    <submittedName>
        <fullName evidence="3">CPBP family intramembrane metalloprotease</fullName>
    </submittedName>
</protein>
<gene>
    <name evidence="3" type="ORF">GRI48_13170</name>
</gene>
<dbReference type="GO" id="GO:0006508">
    <property type="term" value="P:proteolysis"/>
    <property type="evidence" value="ECO:0007669"/>
    <property type="project" value="UniProtKB-KW"/>
</dbReference>
<evidence type="ECO:0000313" key="4">
    <source>
        <dbReference type="Proteomes" id="UP000445582"/>
    </source>
</evidence>
<sequence>MMPPESGLEKIVLGKPARAILVALFFAGALAAPIPFPFKVPIIAAIALIWIWIEDRGLAPVGLTLPRRPGSTMLWAAGGALGATLIIGELILPLIERVFSIETDHAAYGPLRGNEQAALRLWAYAMFSAAVAEEIIYRGFLLHQLSRIVRQGNAGRWAAILVGAMAFAIPHYAQGPVGLASVFLVGVLFGWIFFRSDRNLWSLFLAHALVDTWGIYSLYRGW</sequence>
<keyword evidence="4" id="KW-1185">Reference proteome</keyword>
<dbReference type="Proteomes" id="UP000445582">
    <property type="component" value="Unassembled WGS sequence"/>
</dbReference>
<keyword evidence="1" id="KW-0812">Transmembrane</keyword>
<feature type="transmembrane region" description="Helical" evidence="1">
    <location>
        <begin position="74"/>
        <end position="95"/>
    </location>
</feature>
<dbReference type="AlphaFoldDB" id="A0A844YKC6"/>
<keyword evidence="3" id="KW-0378">Hydrolase</keyword>
<dbReference type="InterPro" id="IPR003675">
    <property type="entry name" value="Rce1/LyrA-like_dom"/>
</dbReference>
<dbReference type="GO" id="GO:0004175">
    <property type="term" value="F:endopeptidase activity"/>
    <property type="evidence" value="ECO:0007669"/>
    <property type="project" value="UniProtKB-ARBA"/>
</dbReference>
<reference evidence="3 4" key="1">
    <citation type="submission" date="2019-12" db="EMBL/GenBank/DDBJ databases">
        <title>Genomic-based taxomic classification of the family Erythrobacteraceae.</title>
        <authorList>
            <person name="Xu L."/>
        </authorList>
    </citation>
    <scope>NUCLEOTIDE SEQUENCE [LARGE SCALE GENOMIC DNA]</scope>
    <source>
        <strain evidence="3 4">MCCC 1A09965</strain>
    </source>
</reference>
<evidence type="ECO:0000313" key="3">
    <source>
        <dbReference type="EMBL" id="MXO63955.1"/>
    </source>
</evidence>
<dbReference type="Pfam" id="PF02517">
    <property type="entry name" value="Rce1-like"/>
    <property type="match status" value="1"/>
</dbReference>
<comment type="caution">
    <text evidence="3">The sequence shown here is derived from an EMBL/GenBank/DDBJ whole genome shotgun (WGS) entry which is preliminary data.</text>
</comment>
<proteinExistence type="predicted"/>
<feature type="transmembrane region" description="Helical" evidence="1">
    <location>
        <begin position="20"/>
        <end position="53"/>
    </location>
</feature>
<evidence type="ECO:0000256" key="1">
    <source>
        <dbReference type="SAM" id="Phobius"/>
    </source>
</evidence>
<keyword evidence="3" id="KW-0645">Protease</keyword>
<dbReference type="GO" id="GO:0008237">
    <property type="term" value="F:metallopeptidase activity"/>
    <property type="evidence" value="ECO:0007669"/>
    <property type="project" value="UniProtKB-KW"/>
</dbReference>
<evidence type="ECO:0000259" key="2">
    <source>
        <dbReference type="Pfam" id="PF02517"/>
    </source>
</evidence>